<organism evidence="2 3">
    <name type="scientific">Linderina pennispora</name>
    <dbReference type="NCBI Taxonomy" id="61395"/>
    <lineage>
        <taxon>Eukaryota</taxon>
        <taxon>Fungi</taxon>
        <taxon>Fungi incertae sedis</taxon>
        <taxon>Zoopagomycota</taxon>
        <taxon>Kickxellomycotina</taxon>
        <taxon>Kickxellomycetes</taxon>
        <taxon>Kickxellales</taxon>
        <taxon>Kickxellaceae</taxon>
        <taxon>Linderina</taxon>
    </lineage>
</organism>
<evidence type="ECO:0000313" key="2">
    <source>
        <dbReference type="EMBL" id="ORX68467.1"/>
    </source>
</evidence>
<name>A0A1Y1W4P5_9FUNG</name>
<dbReference type="RefSeq" id="XP_040742249.1">
    <property type="nucleotide sequence ID" value="XM_040887872.1"/>
</dbReference>
<evidence type="ECO:0000313" key="3">
    <source>
        <dbReference type="Proteomes" id="UP000193922"/>
    </source>
</evidence>
<dbReference type="OrthoDB" id="5582505at2759"/>
<gene>
    <name evidence="2" type="ORF">DL89DRAFT_268310</name>
</gene>
<accession>A0A1Y1W4P5</accession>
<feature type="region of interest" description="Disordered" evidence="1">
    <location>
        <begin position="217"/>
        <end position="261"/>
    </location>
</feature>
<feature type="region of interest" description="Disordered" evidence="1">
    <location>
        <begin position="290"/>
        <end position="329"/>
    </location>
</feature>
<feature type="compositionally biased region" description="Acidic residues" evidence="1">
    <location>
        <begin position="308"/>
        <end position="322"/>
    </location>
</feature>
<reference evidence="2 3" key="1">
    <citation type="submission" date="2016-07" db="EMBL/GenBank/DDBJ databases">
        <title>Pervasive Adenine N6-methylation of Active Genes in Fungi.</title>
        <authorList>
            <consortium name="DOE Joint Genome Institute"/>
            <person name="Mondo S.J."/>
            <person name="Dannebaum R.O."/>
            <person name="Kuo R.C."/>
            <person name="Labutti K."/>
            <person name="Haridas S."/>
            <person name="Kuo A."/>
            <person name="Salamov A."/>
            <person name="Ahrendt S.R."/>
            <person name="Lipzen A."/>
            <person name="Sullivan W."/>
            <person name="Andreopoulos W.B."/>
            <person name="Clum A."/>
            <person name="Lindquist E."/>
            <person name="Daum C."/>
            <person name="Ramamoorthy G.K."/>
            <person name="Gryganskyi A."/>
            <person name="Culley D."/>
            <person name="Magnuson J.K."/>
            <person name="James T.Y."/>
            <person name="O'Malley M.A."/>
            <person name="Stajich J.E."/>
            <person name="Spatafora J.W."/>
            <person name="Visel A."/>
            <person name="Grigoriev I.V."/>
        </authorList>
    </citation>
    <scope>NUCLEOTIDE SEQUENCE [LARGE SCALE GENOMIC DNA]</scope>
    <source>
        <strain evidence="2 3">ATCC 12442</strain>
    </source>
</reference>
<dbReference type="EMBL" id="MCFD01000009">
    <property type="protein sequence ID" value="ORX68467.1"/>
    <property type="molecule type" value="Genomic_DNA"/>
</dbReference>
<comment type="caution">
    <text evidence="2">The sequence shown here is derived from an EMBL/GenBank/DDBJ whole genome shotgun (WGS) entry which is preliminary data.</text>
</comment>
<dbReference type="GeneID" id="63804520"/>
<feature type="compositionally biased region" description="Low complexity" evidence="1">
    <location>
        <begin position="298"/>
        <end position="307"/>
    </location>
</feature>
<dbReference type="Proteomes" id="UP000193922">
    <property type="component" value="Unassembled WGS sequence"/>
</dbReference>
<dbReference type="AlphaFoldDB" id="A0A1Y1W4P5"/>
<proteinExistence type="predicted"/>
<feature type="compositionally biased region" description="Low complexity" evidence="1">
    <location>
        <begin position="241"/>
        <end position="258"/>
    </location>
</feature>
<feature type="region of interest" description="Disordered" evidence="1">
    <location>
        <begin position="92"/>
        <end position="119"/>
    </location>
</feature>
<sequence length="347" mass="38192">MDSNDGAHNVDVFNLESLVLITGPCSTLPDHCQRRRLPPGLVYHPVVEAAEGDEPLYIKNKLPLFEVIDEAPTAGENIDDSPAAAVLRRRRMRQQQQKQTALGADGQEEDTSDAHYQHLHRKPEYVEKRVRTREVELYQYARWQEESGRTPKLHANIDSCATPIAATPTVEHDESLLINETLKKLENAPTANMHKRQRIGMRKELASLLDSAGFQEARVRSGRASPAVGPPSTRSGSPQPGAGVEAEGANEGQVAGEGPAEGLLTSGERRLAHSTSIVLEQLLVQASRLPNIDPPMYHPSSSPPMQQSDDEQDVEADDESDIEQIQPCDFSLPHKLYAGLMKQRTGS</sequence>
<keyword evidence="3" id="KW-1185">Reference proteome</keyword>
<protein>
    <submittedName>
        <fullName evidence="2">Uncharacterized protein</fullName>
    </submittedName>
</protein>
<evidence type="ECO:0000256" key="1">
    <source>
        <dbReference type="SAM" id="MobiDB-lite"/>
    </source>
</evidence>